<gene>
    <name evidence="2" type="ORF">AWB75_04144</name>
</gene>
<feature type="region of interest" description="Disordered" evidence="1">
    <location>
        <begin position="246"/>
        <end position="267"/>
    </location>
</feature>
<evidence type="ECO:0000256" key="1">
    <source>
        <dbReference type="SAM" id="MobiDB-lite"/>
    </source>
</evidence>
<name>A0A158BWH5_9BURK</name>
<feature type="compositionally biased region" description="Polar residues" evidence="1">
    <location>
        <begin position="252"/>
        <end position="267"/>
    </location>
</feature>
<dbReference type="Proteomes" id="UP000054870">
    <property type="component" value="Unassembled WGS sequence"/>
</dbReference>
<dbReference type="AlphaFoldDB" id="A0A158BWH5"/>
<organism evidence="2 3">
    <name type="scientific">Caballeronia catudaia</name>
    <dbReference type="NCBI Taxonomy" id="1777136"/>
    <lineage>
        <taxon>Bacteria</taxon>
        <taxon>Pseudomonadati</taxon>
        <taxon>Pseudomonadota</taxon>
        <taxon>Betaproteobacteria</taxon>
        <taxon>Burkholderiales</taxon>
        <taxon>Burkholderiaceae</taxon>
        <taxon>Caballeronia</taxon>
    </lineage>
</organism>
<proteinExistence type="predicted"/>
<evidence type="ECO:0000313" key="3">
    <source>
        <dbReference type="Proteomes" id="UP000054870"/>
    </source>
</evidence>
<evidence type="ECO:0000313" key="2">
    <source>
        <dbReference type="EMBL" id="SAK74425.1"/>
    </source>
</evidence>
<dbReference type="EMBL" id="FCOF02000019">
    <property type="protein sequence ID" value="SAK74425.1"/>
    <property type="molecule type" value="Genomic_DNA"/>
</dbReference>
<sequence length="267" mass="29313">MVLASFPVSSHWWSRRESACERFLREEVASVAGLDTQRDEASEGNMDFDTCHAATEVGSLPVGFLVPLSSLDPLPQQASDLPSETLVLTGTLALHEAELFDTFYENAALRFGELEVNDIPLVTICFQLGDVQVYWLADQEEAQLQAALKLWQRIRRIPIMFRVRGDVRGHRMVCVVAMPRLADQGAQHGKRVSPPANLWSLLSWLLASGELHKHAATEIPGTPVRHVIANVIVSERLKPFAAAEPSAFGSATGHSQGSTYSSSRVDA</sequence>
<comment type="caution">
    <text evidence="2">The sequence shown here is derived from an EMBL/GenBank/DDBJ whole genome shotgun (WGS) entry which is preliminary data.</text>
</comment>
<keyword evidence="3" id="KW-1185">Reference proteome</keyword>
<reference evidence="2" key="1">
    <citation type="submission" date="2016-01" db="EMBL/GenBank/DDBJ databases">
        <authorList>
            <person name="Peeters C."/>
        </authorList>
    </citation>
    <scope>NUCLEOTIDE SEQUENCE [LARGE SCALE GENOMIC DNA]</scope>
    <source>
        <strain evidence="2">LMG 29318</strain>
    </source>
</reference>
<protein>
    <submittedName>
        <fullName evidence="2">Uncharacterized protein</fullName>
    </submittedName>
</protein>
<accession>A0A158BWH5</accession>